<dbReference type="Gene3D" id="1.10.238.160">
    <property type="match status" value="1"/>
</dbReference>
<sequence>MSNTLIKLSRVLEKTGLSRTSVYTNPTFPKPIKLSSRAVAWVEGEVDGWIATRIAESRCTVGDQCGPERH</sequence>
<comment type="caution">
    <text evidence="1">The sequence shown here is derived from an EMBL/GenBank/DDBJ whole genome shotgun (WGS) entry which is preliminary data.</text>
</comment>
<accession>A0ABX5MLG9</accession>
<evidence type="ECO:0000313" key="1">
    <source>
        <dbReference type="EMBL" id="PXX14505.1"/>
    </source>
</evidence>
<dbReference type="Pfam" id="PF05930">
    <property type="entry name" value="Phage_AlpA"/>
    <property type="match status" value="1"/>
</dbReference>
<proteinExistence type="predicted"/>
<dbReference type="InterPro" id="IPR010260">
    <property type="entry name" value="AlpA"/>
</dbReference>
<gene>
    <name evidence="1" type="ORF">C7400_112116</name>
</gene>
<dbReference type="EMBL" id="QJJV01000012">
    <property type="protein sequence ID" value="PXX14505.1"/>
    <property type="molecule type" value="Genomic_DNA"/>
</dbReference>
<dbReference type="InterPro" id="IPR052931">
    <property type="entry name" value="Prophage_regulatory_activator"/>
</dbReference>
<reference evidence="1 2" key="1">
    <citation type="submission" date="2018-05" db="EMBL/GenBank/DDBJ databases">
        <title>Genomic Encyclopedia of Type Strains, Phase IV (KMG-V): Genome sequencing to study the core and pangenomes of soil and plant-associated prokaryotes.</title>
        <authorList>
            <person name="Whitman W."/>
        </authorList>
    </citation>
    <scope>NUCLEOTIDE SEQUENCE [LARGE SCALE GENOMIC DNA]</scope>
    <source>
        <strain evidence="1 2">SIr-6563</strain>
    </source>
</reference>
<dbReference type="PANTHER" id="PTHR36154">
    <property type="entry name" value="DNA-BINDING TRANSCRIPTIONAL ACTIVATOR ALPA"/>
    <property type="match status" value="1"/>
</dbReference>
<organism evidence="1 2">
    <name type="scientific">Paraburkholderia tropica</name>
    <dbReference type="NCBI Taxonomy" id="92647"/>
    <lineage>
        <taxon>Bacteria</taxon>
        <taxon>Pseudomonadati</taxon>
        <taxon>Pseudomonadota</taxon>
        <taxon>Betaproteobacteria</taxon>
        <taxon>Burkholderiales</taxon>
        <taxon>Burkholderiaceae</taxon>
        <taxon>Paraburkholderia</taxon>
    </lineage>
</organism>
<evidence type="ECO:0000313" key="2">
    <source>
        <dbReference type="Proteomes" id="UP000247515"/>
    </source>
</evidence>
<dbReference type="PANTHER" id="PTHR36154:SF1">
    <property type="entry name" value="DNA-BINDING TRANSCRIPTIONAL ACTIVATOR ALPA"/>
    <property type="match status" value="1"/>
</dbReference>
<dbReference type="Proteomes" id="UP000247515">
    <property type="component" value="Unassembled WGS sequence"/>
</dbReference>
<protein>
    <submittedName>
        <fullName evidence="1">AlpA family transcriptional regulator</fullName>
    </submittedName>
</protein>
<name>A0ABX5MLG9_9BURK</name>
<dbReference type="RefSeq" id="WP_110328052.1">
    <property type="nucleotide sequence ID" value="NZ_QJJV01000012.1"/>
</dbReference>
<keyword evidence="2" id="KW-1185">Reference proteome</keyword>